<accession>A0A5Q0M0V5</accession>
<dbReference type="EMBL" id="CP045644">
    <property type="protein sequence ID" value="QFZ82858.1"/>
    <property type="molecule type" value="Genomic_DNA"/>
</dbReference>
<protein>
    <submittedName>
        <fullName evidence="1">Uncharacterized protein</fullName>
    </submittedName>
</protein>
<proteinExistence type="predicted"/>
<sequence>MSIITLPLTLPVKRQDFGIQTFDLSFSSGDTGSSQVAVLAPPRRTCALVSEERIPLMNEAAMWRSLVHALRGQVNVLAVSDMLQPAPRGSARGTWTALAAAAGASSLSIQMGAAQTGKTLLQGDWIGVNQGSIHRQLLHVQSDAVANASGLIVVSVEPVLRVAVAAGSAVVWDRPTCLMRKVDAKNNWSSESRTQGGFSLDLMESWE</sequence>
<dbReference type="RefSeq" id="WP_153281653.1">
    <property type="nucleotide sequence ID" value="NZ_CP045644.1"/>
</dbReference>
<dbReference type="Proteomes" id="UP000326780">
    <property type="component" value="Chromosome"/>
</dbReference>
<evidence type="ECO:0000313" key="2">
    <source>
        <dbReference type="Proteomes" id="UP000326780"/>
    </source>
</evidence>
<reference evidence="1 2" key="1">
    <citation type="submission" date="2019-10" db="EMBL/GenBank/DDBJ databases">
        <title>Complete genome sequence of Variovorax paradoxus 5C-2.</title>
        <authorList>
            <person name="Gogoleva N.E."/>
            <person name="Balkin A.S."/>
        </authorList>
    </citation>
    <scope>NUCLEOTIDE SEQUENCE [LARGE SCALE GENOMIC DNA]</scope>
    <source>
        <strain evidence="1 2">5C-2</strain>
    </source>
</reference>
<evidence type="ECO:0000313" key="1">
    <source>
        <dbReference type="EMBL" id="QFZ82858.1"/>
    </source>
</evidence>
<gene>
    <name evidence="1" type="ORF">GFK26_08845</name>
</gene>
<name>A0A5Q0M0V5_VARPD</name>
<organism evidence="1 2">
    <name type="scientific">Variovorax paradoxus</name>
    <dbReference type="NCBI Taxonomy" id="34073"/>
    <lineage>
        <taxon>Bacteria</taxon>
        <taxon>Pseudomonadati</taxon>
        <taxon>Pseudomonadota</taxon>
        <taxon>Betaproteobacteria</taxon>
        <taxon>Burkholderiales</taxon>
        <taxon>Comamonadaceae</taxon>
        <taxon>Variovorax</taxon>
    </lineage>
</organism>
<dbReference type="AlphaFoldDB" id="A0A5Q0M0V5"/>